<comment type="similarity">
    <text evidence="1 7 8">Belongs to the bacterial ribosomal protein bL20 family.</text>
</comment>
<dbReference type="PROSITE" id="PS00937">
    <property type="entry name" value="RIBOSOMAL_L20"/>
    <property type="match status" value="1"/>
</dbReference>
<gene>
    <name evidence="7" type="primary">rplT</name>
    <name evidence="9" type="ORF">COX53_01465</name>
</gene>
<comment type="caution">
    <text evidence="9">The sequence shown here is derived from an EMBL/GenBank/DDBJ whole genome shotgun (WGS) entry which is preliminary data.</text>
</comment>
<dbReference type="Gene3D" id="6.10.160.10">
    <property type="match status" value="1"/>
</dbReference>
<dbReference type="GO" id="GO:0019843">
    <property type="term" value="F:rRNA binding"/>
    <property type="evidence" value="ECO:0007669"/>
    <property type="project" value="UniProtKB-UniRule"/>
</dbReference>
<dbReference type="EMBL" id="PCQY01000018">
    <property type="protein sequence ID" value="PIP04661.1"/>
    <property type="molecule type" value="Genomic_DNA"/>
</dbReference>
<dbReference type="AlphaFoldDB" id="A0A2G9XEE5"/>
<dbReference type="GO" id="GO:0006412">
    <property type="term" value="P:translation"/>
    <property type="evidence" value="ECO:0007669"/>
    <property type="project" value="InterPro"/>
</dbReference>
<dbReference type="GO" id="GO:0005840">
    <property type="term" value="C:ribosome"/>
    <property type="evidence" value="ECO:0007669"/>
    <property type="project" value="UniProtKB-KW"/>
</dbReference>
<evidence type="ECO:0000256" key="8">
    <source>
        <dbReference type="RuleBase" id="RU000560"/>
    </source>
</evidence>
<dbReference type="GO" id="GO:0000027">
    <property type="term" value="P:ribosomal large subunit assembly"/>
    <property type="evidence" value="ECO:0007669"/>
    <property type="project" value="UniProtKB-UniRule"/>
</dbReference>
<dbReference type="HAMAP" id="MF_00382">
    <property type="entry name" value="Ribosomal_bL20"/>
    <property type="match status" value="1"/>
</dbReference>
<dbReference type="Gene3D" id="1.10.1900.20">
    <property type="entry name" value="Ribosomal protein L20"/>
    <property type="match status" value="1"/>
</dbReference>
<keyword evidence="4 7" id="KW-0689">Ribosomal protein</keyword>
<dbReference type="GO" id="GO:0003735">
    <property type="term" value="F:structural constituent of ribosome"/>
    <property type="evidence" value="ECO:0007669"/>
    <property type="project" value="InterPro"/>
</dbReference>
<evidence type="ECO:0000313" key="10">
    <source>
        <dbReference type="Proteomes" id="UP000231388"/>
    </source>
</evidence>
<evidence type="ECO:0000256" key="2">
    <source>
        <dbReference type="ARBA" id="ARBA00022730"/>
    </source>
</evidence>
<dbReference type="InterPro" id="IPR035566">
    <property type="entry name" value="Ribosomal_protein_bL20_C"/>
</dbReference>
<dbReference type="Proteomes" id="UP000231388">
    <property type="component" value="Unassembled WGS sequence"/>
</dbReference>
<dbReference type="PRINTS" id="PR00062">
    <property type="entry name" value="RIBOSOMALL20"/>
</dbReference>
<evidence type="ECO:0000256" key="3">
    <source>
        <dbReference type="ARBA" id="ARBA00022884"/>
    </source>
</evidence>
<name>A0A2G9XEE5_UNCKA</name>
<evidence type="ECO:0000256" key="7">
    <source>
        <dbReference type="HAMAP-Rule" id="MF_00382"/>
    </source>
</evidence>
<dbReference type="SUPFAM" id="SSF74731">
    <property type="entry name" value="Ribosomal protein L20"/>
    <property type="match status" value="1"/>
</dbReference>
<evidence type="ECO:0000313" key="9">
    <source>
        <dbReference type="EMBL" id="PIP04661.1"/>
    </source>
</evidence>
<dbReference type="FunFam" id="1.10.1900.20:FF:000001">
    <property type="entry name" value="50S ribosomal protein L20"/>
    <property type="match status" value="1"/>
</dbReference>
<dbReference type="GO" id="GO:1990904">
    <property type="term" value="C:ribonucleoprotein complex"/>
    <property type="evidence" value="ECO:0007669"/>
    <property type="project" value="UniProtKB-KW"/>
</dbReference>
<dbReference type="Pfam" id="PF00453">
    <property type="entry name" value="Ribosomal_L20"/>
    <property type="match status" value="1"/>
</dbReference>
<dbReference type="CDD" id="cd07026">
    <property type="entry name" value="Ribosomal_L20"/>
    <property type="match status" value="1"/>
</dbReference>
<sequence>MPRVKTGYKRTQKHKKLLKQAKGFYGSRRKIFKRARETLLKSGEYSFAGRKNNKRNFRKLWIIRINAALKEHNIRYSDFINRLKKNNIELNRKSLSALAQNKNAFKKLVAQVKK</sequence>
<evidence type="ECO:0000256" key="5">
    <source>
        <dbReference type="ARBA" id="ARBA00023274"/>
    </source>
</evidence>
<accession>A0A2G9XEE5</accession>
<dbReference type="InterPro" id="IPR049946">
    <property type="entry name" value="RIBOSOMAL_L20_CS"/>
</dbReference>
<proteinExistence type="inferred from homology"/>
<keyword evidence="3 7" id="KW-0694">RNA-binding</keyword>
<comment type="function">
    <text evidence="7 8">Binds directly to 23S ribosomal RNA and is necessary for the in vitro assembly process of the 50S ribosomal subunit. It is not involved in the protein synthesizing functions of that subunit.</text>
</comment>
<evidence type="ECO:0000256" key="6">
    <source>
        <dbReference type="ARBA" id="ARBA00035172"/>
    </source>
</evidence>
<dbReference type="NCBIfam" id="TIGR01032">
    <property type="entry name" value="rplT_bact"/>
    <property type="match status" value="1"/>
</dbReference>
<protein>
    <recommendedName>
        <fullName evidence="6 7">Large ribosomal subunit protein bL20</fullName>
    </recommendedName>
</protein>
<keyword evidence="2 7" id="KW-0699">rRNA-binding</keyword>
<dbReference type="InterPro" id="IPR005813">
    <property type="entry name" value="Ribosomal_bL20"/>
</dbReference>
<organism evidence="9 10">
    <name type="scientific">candidate division WWE3 bacterium CG23_combo_of_CG06-09_8_20_14_all_40_14</name>
    <dbReference type="NCBI Taxonomy" id="1975095"/>
    <lineage>
        <taxon>Bacteria</taxon>
        <taxon>Katanobacteria</taxon>
    </lineage>
</organism>
<evidence type="ECO:0000256" key="1">
    <source>
        <dbReference type="ARBA" id="ARBA00007698"/>
    </source>
</evidence>
<dbReference type="PANTHER" id="PTHR10986">
    <property type="entry name" value="39S RIBOSOMAL PROTEIN L20"/>
    <property type="match status" value="1"/>
</dbReference>
<evidence type="ECO:0000256" key="4">
    <source>
        <dbReference type="ARBA" id="ARBA00022980"/>
    </source>
</evidence>
<reference evidence="9 10" key="1">
    <citation type="submission" date="2017-09" db="EMBL/GenBank/DDBJ databases">
        <title>Depth-based differentiation of microbial function through sediment-hosted aquifers and enrichment of novel symbionts in the deep terrestrial subsurface.</title>
        <authorList>
            <person name="Probst A.J."/>
            <person name="Ladd B."/>
            <person name="Jarett J.K."/>
            <person name="Geller-Mcgrath D.E."/>
            <person name="Sieber C.M."/>
            <person name="Emerson J.B."/>
            <person name="Anantharaman K."/>
            <person name="Thomas B.C."/>
            <person name="Malmstrom R."/>
            <person name="Stieglmeier M."/>
            <person name="Klingl A."/>
            <person name="Woyke T."/>
            <person name="Ryan C.M."/>
            <person name="Banfield J.F."/>
        </authorList>
    </citation>
    <scope>NUCLEOTIDE SEQUENCE [LARGE SCALE GENOMIC DNA]</scope>
    <source>
        <strain evidence="9">CG23_combo_of_CG06-09_8_20_14_all_40_14</strain>
    </source>
</reference>
<keyword evidence="5 7" id="KW-0687">Ribonucleoprotein</keyword>